<dbReference type="PRINTS" id="PR00039">
    <property type="entry name" value="HTHLYSR"/>
</dbReference>
<dbReference type="Gene3D" id="1.10.10.10">
    <property type="entry name" value="Winged helix-like DNA-binding domain superfamily/Winged helix DNA-binding domain"/>
    <property type="match status" value="1"/>
</dbReference>
<dbReference type="InterPro" id="IPR050950">
    <property type="entry name" value="HTH-type_LysR_regulators"/>
</dbReference>
<evidence type="ECO:0000259" key="5">
    <source>
        <dbReference type="PROSITE" id="PS50931"/>
    </source>
</evidence>
<dbReference type="PROSITE" id="PS50931">
    <property type="entry name" value="HTH_LYSR"/>
    <property type="match status" value="1"/>
</dbReference>
<dbReference type="InterPro" id="IPR036390">
    <property type="entry name" value="WH_DNA-bd_sf"/>
</dbReference>
<dbReference type="Proteomes" id="UP001056201">
    <property type="component" value="Chromosome 1"/>
</dbReference>
<evidence type="ECO:0000313" key="7">
    <source>
        <dbReference type="Proteomes" id="UP001056201"/>
    </source>
</evidence>
<dbReference type="Pfam" id="PF03466">
    <property type="entry name" value="LysR_substrate"/>
    <property type="match status" value="1"/>
</dbReference>
<keyword evidence="4" id="KW-0804">Transcription</keyword>
<evidence type="ECO:0000256" key="3">
    <source>
        <dbReference type="ARBA" id="ARBA00023125"/>
    </source>
</evidence>
<accession>A0ABY4S2T8</accession>
<keyword evidence="3" id="KW-0238">DNA-binding</keyword>
<evidence type="ECO:0000256" key="4">
    <source>
        <dbReference type="ARBA" id="ARBA00023163"/>
    </source>
</evidence>
<dbReference type="EMBL" id="CP097635">
    <property type="protein sequence ID" value="URI06510.1"/>
    <property type="molecule type" value="Genomic_DNA"/>
</dbReference>
<name>A0ABY4S2T8_AQUTE</name>
<dbReference type="Gene3D" id="3.40.190.10">
    <property type="entry name" value="Periplasmic binding protein-like II"/>
    <property type="match status" value="2"/>
</dbReference>
<dbReference type="InterPro" id="IPR000847">
    <property type="entry name" value="LysR_HTH_N"/>
</dbReference>
<evidence type="ECO:0000256" key="2">
    <source>
        <dbReference type="ARBA" id="ARBA00023015"/>
    </source>
</evidence>
<keyword evidence="7" id="KW-1185">Reference proteome</keyword>
<dbReference type="InterPro" id="IPR005119">
    <property type="entry name" value="LysR_subst-bd"/>
</dbReference>
<evidence type="ECO:0000313" key="6">
    <source>
        <dbReference type="EMBL" id="URI06510.1"/>
    </source>
</evidence>
<keyword evidence="2" id="KW-0805">Transcription regulation</keyword>
<dbReference type="InterPro" id="IPR036388">
    <property type="entry name" value="WH-like_DNA-bd_sf"/>
</dbReference>
<feature type="domain" description="HTH lysR-type" evidence="5">
    <location>
        <begin position="22"/>
        <end position="77"/>
    </location>
</feature>
<gene>
    <name evidence="6" type="ORF">MW290_11390</name>
</gene>
<dbReference type="RefSeq" id="WP_250194773.1">
    <property type="nucleotide sequence ID" value="NZ_CP097635.1"/>
</dbReference>
<evidence type="ECO:0000256" key="1">
    <source>
        <dbReference type="ARBA" id="ARBA00009437"/>
    </source>
</evidence>
<proteinExistence type="inferred from homology"/>
<organism evidence="6 7">
    <name type="scientific">Aquincola tertiaricarbonis</name>
    <dbReference type="NCBI Taxonomy" id="391953"/>
    <lineage>
        <taxon>Bacteria</taxon>
        <taxon>Pseudomonadati</taxon>
        <taxon>Pseudomonadota</taxon>
        <taxon>Betaproteobacteria</taxon>
        <taxon>Burkholderiales</taxon>
        <taxon>Sphaerotilaceae</taxon>
        <taxon>Aquincola</taxon>
    </lineage>
</organism>
<reference evidence="6" key="1">
    <citation type="submission" date="2022-05" db="EMBL/GenBank/DDBJ databases">
        <title>An RpoN-dependent PEP-CTERM gene is involved in floc formation of an Aquincola tertiaricarbonis strain.</title>
        <authorList>
            <person name="Qiu D."/>
            <person name="Xia M."/>
        </authorList>
    </citation>
    <scope>NUCLEOTIDE SEQUENCE</scope>
    <source>
        <strain evidence="6">RN12</strain>
    </source>
</reference>
<dbReference type="PANTHER" id="PTHR30419">
    <property type="entry name" value="HTH-TYPE TRANSCRIPTIONAL REGULATOR YBHD"/>
    <property type="match status" value="1"/>
</dbReference>
<dbReference type="SUPFAM" id="SSF46785">
    <property type="entry name" value="Winged helix' DNA-binding domain"/>
    <property type="match status" value="1"/>
</dbReference>
<protein>
    <submittedName>
        <fullName evidence="6">LysR family transcriptional regulator</fullName>
    </submittedName>
</protein>
<comment type="similarity">
    <text evidence="1">Belongs to the LysR transcriptional regulatory family.</text>
</comment>
<dbReference type="Pfam" id="PF00126">
    <property type="entry name" value="HTH_1"/>
    <property type="match status" value="1"/>
</dbReference>
<dbReference type="PANTHER" id="PTHR30419:SF8">
    <property type="entry name" value="NITROGEN ASSIMILATION TRANSCRIPTIONAL ACTIVATOR-RELATED"/>
    <property type="match status" value="1"/>
</dbReference>
<dbReference type="SUPFAM" id="SSF53850">
    <property type="entry name" value="Periplasmic binding protein-like II"/>
    <property type="match status" value="1"/>
</dbReference>
<sequence>MAPSSTTTPAVLHARLMARARLRHLQLLVHIAELASLQKAAEAIGMSQPGATHALAEMESILGMPLFERHSRGMRPTALGHALLPPVRQAIRQVLACAETVASMGAGAAGTVRIGTIGAGLSGVLARVIPSFSSAQPEVVVDVQMVAVDDLLQLLERGEVDLLCCRAPPQLPSAMSFLPLAEDGYAVVCGPQHPMAGRRGVKLTELAAQVWLTPPPTGIAARDFHLLFDLLGGPPRTCWVSGRALLLTLAMLQQRELLSLIPRNTALQMLEAGLLAEVHCAPGLLSALPPVGLVAPADLSRCSQATRRFVEHAQQVLAAA</sequence>